<evidence type="ECO:0000256" key="4">
    <source>
        <dbReference type="ARBA" id="ARBA00029351"/>
    </source>
</evidence>
<dbReference type="Proteomes" id="UP001500466">
    <property type="component" value="Unassembled WGS sequence"/>
</dbReference>
<evidence type="ECO:0000259" key="8">
    <source>
        <dbReference type="PROSITE" id="PS51002"/>
    </source>
</evidence>
<evidence type="ECO:0000256" key="5">
    <source>
        <dbReference type="ARBA" id="ARBA00029568"/>
    </source>
</evidence>
<comment type="cofactor">
    <cofactor evidence="1">
        <name>heme</name>
        <dbReference type="ChEBI" id="CHEBI:30413"/>
    </cofactor>
</comment>
<dbReference type="InterPro" id="IPR005797">
    <property type="entry name" value="Cyt_b/b6_N"/>
</dbReference>
<dbReference type="Gene3D" id="1.20.810.10">
    <property type="entry name" value="Cytochrome Bc1 Complex, Chain C"/>
    <property type="match status" value="1"/>
</dbReference>
<proteinExistence type="predicted"/>
<accession>A0ABP9GXX1</accession>
<feature type="compositionally biased region" description="Gly residues" evidence="6">
    <location>
        <begin position="16"/>
        <end position="33"/>
    </location>
</feature>
<dbReference type="SUPFAM" id="SSF81342">
    <property type="entry name" value="Transmembrane di-heme cytochromes"/>
    <property type="match status" value="1"/>
</dbReference>
<gene>
    <name evidence="9" type="ORF">GCM10023205_17600</name>
</gene>
<sequence length="590" mass="64357">MSASNSTATAAARGEPPGGASGGISAGTSGSDGKGVRRVDAVDERLGIYRLGRPYLRKVFPDHWSFMLGEIALYSFVTLLLTGVFLTFFFHPSSEQVVYDGSYVPLQHVQMSQAYKSTLDISFDVRGGLMIRQIHHWAALIFIAALFVHMFRHFFTGSFRKPREINWLFGFLLLVLALLNGFAGYSLPDDLLSGTGLRIADGVVLAIPVVGTYLQFFLFGGEFPGDQVIPRLFTLHVLLVPALMVGLVTIHLILVFYHKHTQFPGPGRTENNVVGAPFVPVYLAKAGGFFFLVFGATALLGGLVQINPIWSYGPYHPAQVSAGSQPDWYLGFLEGALRIMPNWEISAWGHTLSLNILLPAVIVPGIMFTLIAAYPWIEAWITGDDREHHLLDRPRNMPVRTGLGVAWIAAYGVLWVCGANDIIATHFHLSLNTITWAGRIAFFVAPVIAYQVTVRWAKGLQLRDRDKLVHGRETGIVKKLPDGGFVEVHAPLDAEERHRLAAHEQYEPLALGPPVDHNGVARRTTLGRRLRVGLSRWYFADQVRKPSAESVPVPGPSAGSAVIAGPSPESALVAGPSPAGEPARDDGPDA</sequence>
<dbReference type="Pfam" id="PF13631">
    <property type="entry name" value="Cytochrom_B_N_2"/>
    <property type="match status" value="1"/>
</dbReference>
<keyword evidence="7" id="KW-1133">Transmembrane helix</keyword>
<evidence type="ECO:0000256" key="7">
    <source>
        <dbReference type="SAM" id="Phobius"/>
    </source>
</evidence>
<dbReference type="PROSITE" id="PS51002">
    <property type="entry name" value="CYTB_NTER"/>
    <property type="match status" value="1"/>
</dbReference>
<protein>
    <recommendedName>
        <fullName evidence="3">Cytochrome bc1 complex cytochrome b subunit</fullName>
        <ecNumber evidence="2">7.1.1.8</ecNumber>
    </recommendedName>
    <alternativeName>
        <fullName evidence="5">Cytochrome bc1 reductase complex subunit QcrB</fullName>
    </alternativeName>
</protein>
<feature type="compositionally biased region" description="Low complexity" evidence="6">
    <location>
        <begin position="1"/>
        <end position="15"/>
    </location>
</feature>
<feature type="transmembrane region" description="Helical" evidence="7">
    <location>
        <begin position="397"/>
        <end position="416"/>
    </location>
</feature>
<keyword evidence="10" id="KW-1185">Reference proteome</keyword>
<keyword evidence="7" id="KW-0812">Transmembrane</keyword>
<dbReference type="EMBL" id="BAABHS010000005">
    <property type="protein sequence ID" value="GAA4956039.1"/>
    <property type="molecule type" value="Genomic_DNA"/>
</dbReference>
<evidence type="ECO:0000256" key="6">
    <source>
        <dbReference type="SAM" id="MobiDB-lite"/>
    </source>
</evidence>
<reference evidence="10" key="1">
    <citation type="journal article" date="2019" name="Int. J. Syst. Evol. Microbiol.">
        <title>The Global Catalogue of Microorganisms (GCM) 10K type strain sequencing project: providing services to taxonomists for standard genome sequencing and annotation.</title>
        <authorList>
            <consortium name="The Broad Institute Genomics Platform"/>
            <consortium name="The Broad Institute Genome Sequencing Center for Infectious Disease"/>
            <person name="Wu L."/>
            <person name="Ma J."/>
        </authorList>
    </citation>
    <scope>NUCLEOTIDE SEQUENCE [LARGE SCALE GENOMIC DNA]</scope>
    <source>
        <strain evidence="10">JCM 17986</strain>
    </source>
</reference>
<feature type="transmembrane region" description="Helical" evidence="7">
    <location>
        <begin position="71"/>
        <end position="90"/>
    </location>
</feature>
<dbReference type="InterPro" id="IPR016174">
    <property type="entry name" value="Di-haem_cyt_TM"/>
</dbReference>
<evidence type="ECO:0000313" key="10">
    <source>
        <dbReference type="Proteomes" id="UP001500466"/>
    </source>
</evidence>
<feature type="transmembrane region" description="Helical" evidence="7">
    <location>
        <begin position="136"/>
        <end position="155"/>
    </location>
</feature>
<evidence type="ECO:0000256" key="1">
    <source>
        <dbReference type="ARBA" id="ARBA00001971"/>
    </source>
</evidence>
<evidence type="ECO:0000256" key="3">
    <source>
        <dbReference type="ARBA" id="ARBA00016116"/>
    </source>
</evidence>
<feature type="transmembrane region" description="Helical" evidence="7">
    <location>
        <begin position="199"/>
        <end position="221"/>
    </location>
</feature>
<feature type="transmembrane region" description="Helical" evidence="7">
    <location>
        <begin position="356"/>
        <end position="377"/>
    </location>
</feature>
<feature type="transmembrane region" description="Helical" evidence="7">
    <location>
        <begin position="167"/>
        <end position="187"/>
    </location>
</feature>
<evidence type="ECO:0000313" key="9">
    <source>
        <dbReference type="EMBL" id="GAA4956039.1"/>
    </source>
</evidence>
<feature type="transmembrane region" description="Helical" evidence="7">
    <location>
        <begin position="278"/>
        <end position="304"/>
    </location>
</feature>
<feature type="region of interest" description="Disordered" evidence="6">
    <location>
        <begin position="1"/>
        <end position="35"/>
    </location>
</feature>
<organism evidence="9 10">
    <name type="scientific">Yinghuangia aomiensis</name>
    <dbReference type="NCBI Taxonomy" id="676205"/>
    <lineage>
        <taxon>Bacteria</taxon>
        <taxon>Bacillati</taxon>
        <taxon>Actinomycetota</taxon>
        <taxon>Actinomycetes</taxon>
        <taxon>Kitasatosporales</taxon>
        <taxon>Streptomycetaceae</taxon>
        <taxon>Yinghuangia</taxon>
    </lineage>
</organism>
<feature type="region of interest" description="Disordered" evidence="6">
    <location>
        <begin position="545"/>
        <end position="590"/>
    </location>
</feature>
<keyword evidence="7" id="KW-0472">Membrane</keyword>
<dbReference type="InterPro" id="IPR027387">
    <property type="entry name" value="Cytb/b6-like_sf"/>
</dbReference>
<name>A0ABP9GXX1_9ACTN</name>
<feature type="transmembrane region" description="Helical" evidence="7">
    <location>
        <begin position="436"/>
        <end position="457"/>
    </location>
</feature>
<dbReference type="PANTHER" id="PTHR19271:SF16">
    <property type="entry name" value="CYTOCHROME B"/>
    <property type="match status" value="1"/>
</dbReference>
<dbReference type="RefSeq" id="WP_345674766.1">
    <property type="nucleotide sequence ID" value="NZ_BAABHS010000005.1"/>
</dbReference>
<feature type="domain" description="Cytochrome b/b6 N-terminal region profile" evidence="8">
    <location>
        <begin position="38"/>
        <end position="264"/>
    </location>
</feature>
<comment type="catalytic activity">
    <reaction evidence="4">
        <text>a quinol + 2 Fe(III)-[cytochrome c](out) = a quinone + 2 Fe(II)-[cytochrome c](out) + 2 H(+)(out)</text>
        <dbReference type="Rhea" id="RHEA:11484"/>
        <dbReference type="Rhea" id="RHEA-COMP:10350"/>
        <dbReference type="Rhea" id="RHEA-COMP:14399"/>
        <dbReference type="ChEBI" id="CHEBI:15378"/>
        <dbReference type="ChEBI" id="CHEBI:24646"/>
        <dbReference type="ChEBI" id="CHEBI:29033"/>
        <dbReference type="ChEBI" id="CHEBI:29034"/>
        <dbReference type="ChEBI" id="CHEBI:132124"/>
        <dbReference type="EC" id="7.1.1.8"/>
    </reaction>
</comment>
<dbReference type="EC" id="7.1.1.8" evidence="2"/>
<comment type="caution">
    <text evidence="9">The sequence shown here is derived from an EMBL/GenBank/DDBJ whole genome shotgun (WGS) entry which is preliminary data.</text>
</comment>
<dbReference type="PANTHER" id="PTHR19271">
    <property type="entry name" value="CYTOCHROME B"/>
    <property type="match status" value="1"/>
</dbReference>
<feature type="transmembrane region" description="Helical" evidence="7">
    <location>
        <begin position="233"/>
        <end position="257"/>
    </location>
</feature>
<evidence type="ECO:0000256" key="2">
    <source>
        <dbReference type="ARBA" id="ARBA00012951"/>
    </source>
</evidence>